<comment type="caution">
    <text evidence="2">The sequence shown here is derived from an EMBL/GenBank/DDBJ whole genome shotgun (WGS) entry which is preliminary data.</text>
</comment>
<name>A0AAV4UI20_9ARAC</name>
<dbReference type="EMBL" id="BPLQ01011340">
    <property type="protein sequence ID" value="GIY57490.1"/>
    <property type="molecule type" value="Genomic_DNA"/>
</dbReference>
<feature type="compositionally biased region" description="Acidic residues" evidence="1">
    <location>
        <begin position="35"/>
        <end position="48"/>
    </location>
</feature>
<reference evidence="2 3" key="1">
    <citation type="submission" date="2021-06" db="EMBL/GenBank/DDBJ databases">
        <title>Caerostris darwini draft genome.</title>
        <authorList>
            <person name="Kono N."/>
            <person name="Arakawa K."/>
        </authorList>
    </citation>
    <scope>NUCLEOTIDE SEQUENCE [LARGE SCALE GENOMIC DNA]</scope>
</reference>
<evidence type="ECO:0000313" key="3">
    <source>
        <dbReference type="Proteomes" id="UP001054837"/>
    </source>
</evidence>
<accession>A0AAV4UI20</accession>
<feature type="region of interest" description="Disordered" evidence="1">
    <location>
        <begin position="29"/>
        <end position="59"/>
    </location>
</feature>
<dbReference type="AlphaFoldDB" id="A0AAV4UI20"/>
<evidence type="ECO:0000313" key="2">
    <source>
        <dbReference type="EMBL" id="GIY57490.1"/>
    </source>
</evidence>
<proteinExistence type="predicted"/>
<gene>
    <name evidence="2" type="ORF">CDAR_171941</name>
</gene>
<dbReference type="Proteomes" id="UP001054837">
    <property type="component" value="Unassembled WGS sequence"/>
</dbReference>
<keyword evidence="3" id="KW-1185">Reference proteome</keyword>
<protein>
    <submittedName>
        <fullName evidence="2">Uncharacterized protein</fullName>
    </submittedName>
</protein>
<sequence length="173" mass="19841">MFENISRAFWNPVSTQRVAIFYKKEIEKPTKSETESDAESIISDEEEERNSILMTSSQKKSKPWNESTVREKYGKHNRKGVFPTEPRSGKCFSFKTEIHKPAAYSILLIGANKDAVFRKLYCALDALSNLILCLQNISKALLKYMKRNIPMDKDGIVAEDKCHLCKQEFPKGV</sequence>
<organism evidence="2 3">
    <name type="scientific">Caerostris darwini</name>
    <dbReference type="NCBI Taxonomy" id="1538125"/>
    <lineage>
        <taxon>Eukaryota</taxon>
        <taxon>Metazoa</taxon>
        <taxon>Ecdysozoa</taxon>
        <taxon>Arthropoda</taxon>
        <taxon>Chelicerata</taxon>
        <taxon>Arachnida</taxon>
        <taxon>Araneae</taxon>
        <taxon>Araneomorphae</taxon>
        <taxon>Entelegynae</taxon>
        <taxon>Araneoidea</taxon>
        <taxon>Araneidae</taxon>
        <taxon>Caerostris</taxon>
    </lineage>
</organism>
<evidence type="ECO:0000256" key="1">
    <source>
        <dbReference type="SAM" id="MobiDB-lite"/>
    </source>
</evidence>